<organism evidence="1 2">
    <name type="scientific">Canis lupus dingo</name>
    <name type="common">dingo</name>
    <dbReference type="NCBI Taxonomy" id="286419"/>
    <lineage>
        <taxon>Eukaryota</taxon>
        <taxon>Metazoa</taxon>
        <taxon>Chordata</taxon>
        <taxon>Craniata</taxon>
        <taxon>Vertebrata</taxon>
        <taxon>Euteleostomi</taxon>
        <taxon>Mammalia</taxon>
        <taxon>Eutheria</taxon>
        <taxon>Laurasiatheria</taxon>
        <taxon>Carnivora</taxon>
        <taxon>Caniformia</taxon>
        <taxon>Canidae</taxon>
        <taxon>Canis</taxon>
    </lineage>
</organism>
<dbReference type="AlphaFoldDB" id="A0A8C0JN29"/>
<evidence type="ECO:0000313" key="2">
    <source>
        <dbReference type="Proteomes" id="UP000694391"/>
    </source>
</evidence>
<reference evidence="1" key="1">
    <citation type="submission" date="2025-08" db="UniProtKB">
        <authorList>
            <consortium name="Ensembl"/>
        </authorList>
    </citation>
    <scope>IDENTIFICATION</scope>
</reference>
<protein>
    <submittedName>
        <fullName evidence="1">Uncharacterized protein</fullName>
    </submittedName>
</protein>
<proteinExistence type="predicted"/>
<name>A0A8C0JN29_CANLU</name>
<reference evidence="1" key="2">
    <citation type="submission" date="2025-09" db="UniProtKB">
        <authorList>
            <consortium name="Ensembl"/>
        </authorList>
    </citation>
    <scope>IDENTIFICATION</scope>
</reference>
<keyword evidence="2" id="KW-1185">Reference proteome</keyword>
<evidence type="ECO:0000313" key="1">
    <source>
        <dbReference type="Ensembl" id="ENSCAFP00020002350.1"/>
    </source>
</evidence>
<dbReference type="Ensembl" id="ENSCAFT00020002728.1">
    <property type="protein sequence ID" value="ENSCAFP00020002350.1"/>
    <property type="gene ID" value="ENSCAFG00020002001.1"/>
</dbReference>
<accession>A0A8C0JN29</accession>
<dbReference type="Proteomes" id="UP000694391">
    <property type="component" value="Unplaced"/>
</dbReference>
<dbReference type="GeneTree" id="ENSGT00980000202998"/>
<sequence length="88" mass="10026">REFCFTYITLTWDPWSVNERLVCAPHLENPGMTILIQEATITMKTISLGRHMESLQTNAVPSDAENGQGSLKRSHSEALRVRTSIYEF</sequence>